<evidence type="ECO:0000256" key="1">
    <source>
        <dbReference type="SAM" id="MobiDB-lite"/>
    </source>
</evidence>
<organism evidence="2 3">
    <name type="scientific">Paludisphaera borealis</name>
    <dbReference type="NCBI Taxonomy" id="1387353"/>
    <lineage>
        <taxon>Bacteria</taxon>
        <taxon>Pseudomonadati</taxon>
        <taxon>Planctomycetota</taxon>
        <taxon>Planctomycetia</taxon>
        <taxon>Isosphaerales</taxon>
        <taxon>Isosphaeraceae</taxon>
        <taxon>Paludisphaera</taxon>
    </lineage>
</organism>
<dbReference type="OrthoDB" id="303750at2"/>
<dbReference type="KEGG" id="pbor:BSF38_00019"/>
<sequence length="169" mass="18659">MSGENVIGLDRPKSSLLDAIGRTARQDPPPVTHPPVPPAPPDETPLSPEELAPLPQIGDAYEAHSRVAGRPLATIFFLSRTGLPDGFCYAGFERVRMIETDQPGAGPALLVRFNGSVIYEVLIEGRNLLALCTQIGRQVIHWVREHPTGRDDRGPVFIRRITIREIERQ</sequence>
<dbReference type="EMBL" id="CP019082">
    <property type="protein sequence ID" value="APW58621.1"/>
    <property type="molecule type" value="Genomic_DNA"/>
</dbReference>
<dbReference type="AlphaFoldDB" id="A0A1U7CI61"/>
<proteinExistence type="predicted"/>
<dbReference type="Proteomes" id="UP000186309">
    <property type="component" value="Chromosome"/>
</dbReference>
<feature type="region of interest" description="Disordered" evidence="1">
    <location>
        <begin position="1"/>
        <end position="52"/>
    </location>
</feature>
<protein>
    <submittedName>
        <fullName evidence="2">Uncharacterized protein</fullName>
    </submittedName>
</protein>
<reference evidence="3" key="1">
    <citation type="submission" date="2016-12" db="EMBL/GenBank/DDBJ databases">
        <title>Comparative genomics of four Isosphaeraceae planctomycetes: a common pool of plasmids and glycoside hydrolase genes.</title>
        <authorList>
            <person name="Ivanova A."/>
        </authorList>
    </citation>
    <scope>NUCLEOTIDE SEQUENCE [LARGE SCALE GENOMIC DNA]</scope>
    <source>
        <strain evidence="3">PX4</strain>
    </source>
</reference>
<accession>A0A1U7CI61</accession>
<gene>
    <name evidence="2" type="ORF">BSF38_00019</name>
</gene>
<feature type="compositionally biased region" description="Pro residues" evidence="1">
    <location>
        <begin position="27"/>
        <end position="43"/>
    </location>
</feature>
<keyword evidence="3" id="KW-1185">Reference proteome</keyword>
<evidence type="ECO:0000313" key="2">
    <source>
        <dbReference type="EMBL" id="APW58621.1"/>
    </source>
</evidence>
<name>A0A1U7CI61_9BACT</name>
<evidence type="ECO:0000313" key="3">
    <source>
        <dbReference type="Proteomes" id="UP000186309"/>
    </source>
</evidence>
<dbReference type="RefSeq" id="WP_076342908.1">
    <property type="nucleotide sequence ID" value="NZ_CP019082.1"/>
</dbReference>